<dbReference type="AlphaFoldDB" id="N8ZD79"/>
<comment type="caution">
    <text evidence="2">The sequence shown here is derived from an EMBL/GenBank/DDBJ whole genome shotgun (WGS) entry which is preliminary data.</text>
</comment>
<gene>
    <name evidence="2" type="ORF">F960_03994</name>
</gene>
<name>N8ZD79_9GAMM</name>
<feature type="transmembrane region" description="Helical" evidence="1">
    <location>
        <begin position="39"/>
        <end position="62"/>
    </location>
</feature>
<keyword evidence="1" id="KW-1133">Transmembrane helix</keyword>
<keyword evidence="3" id="KW-1185">Reference proteome</keyword>
<evidence type="ECO:0000313" key="3">
    <source>
        <dbReference type="Proteomes" id="UP000013117"/>
    </source>
</evidence>
<keyword evidence="1" id="KW-0812">Transmembrane</keyword>
<proteinExistence type="predicted"/>
<dbReference type="EMBL" id="APPN01000083">
    <property type="protein sequence ID" value="ENV31629.1"/>
    <property type="molecule type" value="Genomic_DNA"/>
</dbReference>
<reference evidence="2 3" key="1">
    <citation type="submission" date="2013-02" db="EMBL/GenBank/DDBJ databases">
        <title>The Genome Sequence of Acinetobacter gerneri CIP 107464.</title>
        <authorList>
            <consortium name="The Broad Institute Genome Sequencing Platform"/>
            <consortium name="The Broad Institute Genome Sequencing Center for Infectious Disease"/>
            <person name="Cerqueira G."/>
            <person name="Feldgarden M."/>
            <person name="Courvalin P."/>
            <person name="Perichon B."/>
            <person name="Grillot-Courvalin C."/>
            <person name="Clermont D."/>
            <person name="Rocha E."/>
            <person name="Yoon E.-J."/>
            <person name="Nemec A."/>
            <person name="Walker B."/>
            <person name="Young S.K."/>
            <person name="Zeng Q."/>
            <person name="Gargeya S."/>
            <person name="Fitzgerald M."/>
            <person name="Haas B."/>
            <person name="Abouelleil A."/>
            <person name="Alvarado L."/>
            <person name="Arachchi H.M."/>
            <person name="Berlin A.M."/>
            <person name="Chapman S.B."/>
            <person name="Dewar J."/>
            <person name="Goldberg J."/>
            <person name="Griggs A."/>
            <person name="Gujja S."/>
            <person name="Hansen M."/>
            <person name="Howarth C."/>
            <person name="Imamovic A."/>
            <person name="Larimer J."/>
            <person name="McCowan C."/>
            <person name="Murphy C."/>
            <person name="Neiman D."/>
            <person name="Pearson M."/>
            <person name="Priest M."/>
            <person name="Roberts A."/>
            <person name="Saif S."/>
            <person name="Shea T."/>
            <person name="Sisk P."/>
            <person name="Sykes S."/>
            <person name="Wortman J."/>
            <person name="Nusbaum C."/>
            <person name="Birren B."/>
        </authorList>
    </citation>
    <scope>NUCLEOTIDE SEQUENCE [LARGE SCALE GENOMIC DNA]</scope>
    <source>
        <strain evidence="2 3">CIP 107464</strain>
    </source>
</reference>
<accession>N8ZD79</accession>
<evidence type="ECO:0000256" key="1">
    <source>
        <dbReference type="SAM" id="Phobius"/>
    </source>
</evidence>
<keyword evidence="1" id="KW-0472">Membrane</keyword>
<sequence length="68" mass="7427">MISLLNRYKILWFLAISTTLLCSITVTLAFDNTYSDGVSITLSVILSIALFIVSSTSIVEIIEAICNP</sequence>
<protein>
    <submittedName>
        <fullName evidence="2">Uncharacterized protein</fullName>
    </submittedName>
</protein>
<dbReference type="Proteomes" id="UP000013117">
    <property type="component" value="Unassembled WGS sequence"/>
</dbReference>
<dbReference type="HOGENOM" id="CLU_190417_0_0_6"/>
<evidence type="ECO:0000313" key="2">
    <source>
        <dbReference type="EMBL" id="ENV31629.1"/>
    </source>
</evidence>
<organism evidence="2 3">
    <name type="scientific">Acinetobacter gerneri DSM 14967 = CIP 107464 = MTCC 9824</name>
    <dbReference type="NCBI Taxonomy" id="1120926"/>
    <lineage>
        <taxon>Bacteria</taxon>
        <taxon>Pseudomonadati</taxon>
        <taxon>Pseudomonadota</taxon>
        <taxon>Gammaproteobacteria</taxon>
        <taxon>Moraxellales</taxon>
        <taxon>Moraxellaceae</taxon>
        <taxon>Acinetobacter</taxon>
    </lineage>
</organism>